<keyword evidence="4" id="KW-0408">Iron</keyword>
<keyword evidence="2" id="KW-0479">Metal-binding</keyword>
<evidence type="ECO:0000313" key="6">
    <source>
        <dbReference type="EMBL" id="GAG08357.1"/>
    </source>
</evidence>
<dbReference type="PANTHER" id="PTHR43498:SF1">
    <property type="entry name" value="COB--COM HETERODISULFIDE REDUCTASE IRON-SULFUR SUBUNIT A"/>
    <property type="match status" value="1"/>
</dbReference>
<evidence type="ECO:0000256" key="4">
    <source>
        <dbReference type="ARBA" id="ARBA00023004"/>
    </source>
</evidence>
<feature type="non-terminal residue" evidence="6">
    <location>
        <position position="1"/>
    </location>
</feature>
<evidence type="ECO:0008006" key="7">
    <source>
        <dbReference type="Google" id="ProtNLM"/>
    </source>
</evidence>
<name>X0VAJ7_9ZZZZ</name>
<sequence length="265" mass="27906">AADAIRDGDRVTGVAVATKAGLAEARAKVVVDCTGDADVAHFAGAETMKDLGALSPMTLCLNVTNVDVQAAEEFARGGGMRQLAEKARGKYPLIPGAWGLSRFPSSNCFIINHAGTRDLGQFDGSDVESLTRAEALSRRQAVQMVEAMREFGGEALRGIELIAAGPQVGVRETRRIKGLYVLTEEDALTGKAFEDGVAWRSGFLDIGFVRYEHMKIHDVPYRALVPENTDGLLAAGRCISASHVAASAGKSMGNCMATGHAAGLA</sequence>
<dbReference type="PANTHER" id="PTHR43498">
    <property type="entry name" value="FERREDOXIN:COB-COM HETERODISULFIDE REDUCTASE SUBUNIT A"/>
    <property type="match status" value="1"/>
</dbReference>
<accession>X0VAJ7</accession>
<evidence type="ECO:0000256" key="2">
    <source>
        <dbReference type="ARBA" id="ARBA00022723"/>
    </source>
</evidence>
<dbReference type="GO" id="GO:0016491">
    <property type="term" value="F:oxidoreductase activity"/>
    <property type="evidence" value="ECO:0007669"/>
    <property type="project" value="UniProtKB-KW"/>
</dbReference>
<organism evidence="6">
    <name type="scientific">marine sediment metagenome</name>
    <dbReference type="NCBI Taxonomy" id="412755"/>
    <lineage>
        <taxon>unclassified sequences</taxon>
        <taxon>metagenomes</taxon>
        <taxon>ecological metagenomes</taxon>
    </lineage>
</organism>
<feature type="non-terminal residue" evidence="6">
    <location>
        <position position="265"/>
    </location>
</feature>
<gene>
    <name evidence="6" type="ORF">S01H1_42638</name>
</gene>
<dbReference type="InterPro" id="IPR039650">
    <property type="entry name" value="HdrA-like"/>
</dbReference>
<keyword evidence="5" id="KW-0411">Iron-sulfur</keyword>
<dbReference type="GO" id="GO:0046872">
    <property type="term" value="F:metal ion binding"/>
    <property type="evidence" value="ECO:0007669"/>
    <property type="project" value="UniProtKB-KW"/>
</dbReference>
<evidence type="ECO:0000256" key="3">
    <source>
        <dbReference type="ARBA" id="ARBA00023002"/>
    </source>
</evidence>
<evidence type="ECO:0000256" key="5">
    <source>
        <dbReference type="ARBA" id="ARBA00023014"/>
    </source>
</evidence>
<keyword evidence="1" id="KW-0004">4Fe-4S</keyword>
<reference evidence="6" key="1">
    <citation type="journal article" date="2014" name="Front. Microbiol.">
        <title>High frequency of phylogenetically diverse reductive dehalogenase-homologous genes in deep subseafloor sedimentary metagenomes.</title>
        <authorList>
            <person name="Kawai M."/>
            <person name="Futagami T."/>
            <person name="Toyoda A."/>
            <person name="Takaki Y."/>
            <person name="Nishi S."/>
            <person name="Hori S."/>
            <person name="Arai W."/>
            <person name="Tsubouchi T."/>
            <person name="Morono Y."/>
            <person name="Uchiyama I."/>
            <person name="Ito T."/>
            <person name="Fujiyama A."/>
            <person name="Inagaki F."/>
            <person name="Takami H."/>
        </authorList>
    </citation>
    <scope>NUCLEOTIDE SEQUENCE</scope>
    <source>
        <strain evidence="6">Expedition CK06-06</strain>
    </source>
</reference>
<dbReference type="AlphaFoldDB" id="X0VAJ7"/>
<dbReference type="SUPFAM" id="SSF51905">
    <property type="entry name" value="FAD/NAD(P)-binding domain"/>
    <property type="match status" value="1"/>
</dbReference>
<keyword evidence="3" id="KW-0560">Oxidoreductase</keyword>
<proteinExistence type="predicted"/>
<dbReference type="InterPro" id="IPR036188">
    <property type="entry name" value="FAD/NAD-bd_sf"/>
</dbReference>
<dbReference type="GO" id="GO:0051539">
    <property type="term" value="F:4 iron, 4 sulfur cluster binding"/>
    <property type="evidence" value="ECO:0007669"/>
    <property type="project" value="UniProtKB-KW"/>
</dbReference>
<dbReference type="EMBL" id="BARS01027124">
    <property type="protein sequence ID" value="GAG08357.1"/>
    <property type="molecule type" value="Genomic_DNA"/>
</dbReference>
<dbReference type="Pfam" id="PF12831">
    <property type="entry name" value="FAD_oxidored"/>
    <property type="match status" value="1"/>
</dbReference>
<protein>
    <recommendedName>
        <fullName evidence="7">FAD dependent oxidoreductase domain-containing protein</fullName>
    </recommendedName>
</protein>
<evidence type="ECO:0000256" key="1">
    <source>
        <dbReference type="ARBA" id="ARBA00022485"/>
    </source>
</evidence>
<comment type="caution">
    <text evidence="6">The sequence shown here is derived from an EMBL/GenBank/DDBJ whole genome shotgun (WGS) entry which is preliminary data.</text>
</comment>